<dbReference type="EMBL" id="SJDU01000666">
    <property type="protein sequence ID" value="TKZ23586.1"/>
    <property type="molecule type" value="Genomic_DNA"/>
</dbReference>
<keyword evidence="2" id="KW-1185">Reference proteome</keyword>
<accession>A0ABY2TM53</accession>
<evidence type="ECO:0008006" key="3">
    <source>
        <dbReference type="Google" id="ProtNLM"/>
    </source>
</evidence>
<organism evidence="1 2">
    <name type="scientific">Brachyspira catarrhinii</name>
    <dbReference type="NCBI Taxonomy" id="2528966"/>
    <lineage>
        <taxon>Bacteria</taxon>
        <taxon>Pseudomonadati</taxon>
        <taxon>Spirochaetota</taxon>
        <taxon>Spirochaetia</taxon>
        <taxon>Brachyspirales</taxon>
        <taxon>Brachyspiraceae</taxon>
        <taxon>Brachyspira</taxon>
    </lineage>
</organism>
<dbReference type="Proteomes" id="UP000310168">
    <property type="component" value="Unassembled WGS sequence"/>
</dbReference>
<protein>
    <recommendedName>
        <fullName evidence="3">Glycosyl transferase</fullName>
    </recommendedName>
</protein>
<comment type="caution">
    <text evidence="1">The sequence shown here is derived from an EMBL/GenBank/DDBJ whole genome shotgun (WGS) entry which is preliminary data.</text>
</comment>
<evidence type="ECO:0000313" key="2">
    <source>
        <dbReference type="Proteomes" id="UP000310168"/>
    </source>
</evidence>
<dbReference type="InterPro" id="IPR029044">
    <property type="entry name" value="Nucleotide-diphossugar_trans"/>
</dbReference>
<name>A0ABY2TM53_9SPIR</name>
<evidence type="ECO:0000313" key="1">
    <source>
        <dbReference type="EMBL" id="TKZ23586.1"/>
    </source>
</evidence>
<reference evidence="1 2" key="1">
    <citation type="journal article" date="2019" name="Anaerobe">
        <title>Brachyspira catarrhinii sp. nov., an anaerobic intestinal spirochaete isolated from vervet monkeys may have been misidentified as Brachyspira aalborgi in previous studies.</title>
        <authorList>
            <person name="Phillips N.D."/>
            <person name="La T."/>
            <person name="Hampson D.J."/>
        </authorList>
    </citation>
    <scope>NUCLEOTIDE SEQUENCE [LARGE SCALE GENOMIC DNA]</scope>
    <source>
        <strain evidence="1 2">Z12</strain>
    </source>
</reference>
<gene>
    <name evidence="1" type="ORF">EZH24_12955</name>
</gene>
<sequence>MFKDKVKIIDRKWNFFLFKDYNHKYDKPNYEEAVIIHFVCSKQWKKDCSNAYFLYDYWKYYQYTHCFFEESMTAKL</sequence>
<proteinExistence type="predicted"/>
<dbReference type="Gene3D" id="3.90.550.10">
    <property type="entry name" value="Spore Coat Polysaccharide Biosynthesis Protein SpsA, Chain A"/>
    <property type="match status" value="1"/>
</dbReference>
<dbReference type="SUPFAM" id="SSF53448">
    <property type="entry name" value="Nucleotide-diphospho-sugar transferases"/>
    <property type="match status" value="1"/>
</dbReference>